<dbReference type="Proteomes" id="UP000326268">
    <property type="component" value="Unassembled WGS sequence"/>
</dbReference>
<protein>
    <submittedName>
        <fullName evidence="1">Uncharacterized protein</fullName>
    </submittedName>
</protein>
<evidence type="ECO:0000313" key="2">
    <source>
        <dbReference type="Proteomes" id="UP000326268"/>
    </source>
</evidence>
<sequence length="81" mass="9152">MTVPQGGCAISEYLLIADLVVLLAQCEASLYILRSAIPYNKIWAHMNEYQTPSALQRQVRLPKAHPWVGLERLLVDIFVTN</sequence>
<gene>
    <name evidence="1" type="ORF">BDV27DRAFT_164916</name>
</gene>
<organism evidence="1 2">
    <name type="scientific">Aspergillus caelatus</name>
    <dbReference type="NCBI Taxonomy" id="61420"/>
    <lineage>
        <taxon>Eukaryota</taxon>
        <taxon>Fungi</taxon>
        <taxon>Dikarya</taxon>
        <taxon>Ascomycota</taxon>
        <taxon>Pezizomycotina</taxon>
        <taxon>Eurotiomycetes</taxon>
        <taxon>Eurotiomycetidae</taxon>
        <taxon>Eurotiales</taxon>
        <taxon>Aspergillaceae</taxon>
        <taxon>Aspergillus</taxon>
        <taxon>Aspergillus subgen. Circumdati</taxon>
    </lineage>
</organism>
<accession>A0A5N6ZLL0</accession>
<evidence type="ECO:0000313" key="1">
    <source>
        <dbReference type="EMBL" id="KAE8357070.1"/>
    </source>
</evidence>
<dbReference type="GeneID" id="43658231"/>
<name>A0A5N6ZLL0_9EURO</name>
<proteinExistence type="predicted"/>
<dbReference type="EMBL" id="ML738247">
    <property type="protein sequence ID" value="KAE8357070.1"/>
    <property type="molecule type" value="Genomic_DNA"/>
</dbReference>
<keyword evidence="2" id="KW-1185">Reference proteome</keyword>
<dbReference type="RefSeq" id="XP_031920151.1">
    <property type="nucleotide sequence ID" value="XM_032073785.1"/>
</dbReference>
<reference evidence="1 2" key="1">
    <citation type="submission" date="2019-04" db="EMBL/GenBank/DDBJ databases">
        <title>Friends and foes A comparative genomics studyof 23 Aspergillus species from section Flavi.</title>
        <authorList>
            <consortium name="DOE Joint Genome Institute"/>
            <person name="Kjaerbolling I."/>
            <person name="Vesth T."/>
            <person name="Frisvad J.C."/>
            <person name="Nybo J.L."/>
            <person name="Theobald S."/>
            <person name="Kildgaard S."/>
            <person name="Isbrandt T."/>
            <person name="Kuo A."/>
            <person name="Sato A."/>
            <person name="Lyhne E.K."/>
            <person name="Kogle M.E."/>
            <person name="Wiebenga A."/>
            <person name="Kun R.S."/>
            <person name="Lubbers R.J."/>
            <person name="Makela M.R."/>
            <person name="Barry K."/>
            <person name="Chovatia M."/>
            <person name="Clum A."/>
            <person name="Daum C."/>
            <person name="Haridas S."/>
            <person name="He G."/>
            <person name="LaButti K."/>
            <person name="Lipzen A."/>
            <person name="Mondo S."/>
            <person name="Riley R."/>
            <person name="Salamov A."/>
            <person name="Simmons B.A."/>
            <person name="Magnuson J.K."/>
            <person name="Henrissat B."/>
            <person name="Mortensen U.H."/>
            <person name="Larsen T.O."/>
            <person name="Devries R.P."/>
            <person name="Grigoriev I.V."/>
            <person name="Machida M."/>
            <person name="Baker S.E."/>
            <person name="Andersen M.R."/>
        </authorList>
    </citation>
    <scope>NUCLEOTIDE SEQUENCE [LARGE SCALE GENOMIC DNA]</scope>
    <source>
        <strain evidence="1 2">CBS 763.97</strain>
    </source>
</reference>
<dbReference type="AlphaFoldDB" id="A0A5N6ZLL0"/>